<dbReference type="SUPFAM" id="SSF56112">
    <property type="entry name" value="Protein kinase-like (PK-like)"/>
    <property type="match status" value="1"/>
</dbReference>
<dbReference type="InterPro" id="IPR002575">
    <property type="entry name" value="Aminoglycoside_PTrfase"/>
</dbReference>
<dbReference type="Proteomes" id="UP001596065">
    <property type="component" value="Unassembled WGS sequence"/>
</dbReference>
<evidence type="ECO:0000313" key="4">
    <source>
        <dbReference type="Proteomes" id="UP001596065"/>
    </source>
</evidence>
<dbReference type="Pfam" id="PF01135">
    <property type="entry name" value="PCMT"/>
    <property type="match status" value="1"/>
</dbReference>
<keyword evidence="4" id="KW-1185">Reference proteome</keyword>
<evidence type="ECO:0000259" key="2">
    <source>
        <dbReference type="Pfam" id="PF01636"/>
    </source>
</evidence>
<dbReference type="Gene3D" id="3.90.1200.10">
    <property type="match status" value="1"/>
</dbReference>
<evidence type="ECO:0000313" key="3">
    <source>
        <dbReference type="EMBL" id="MFC5655771.1"/>
    </source>
</evidence>
<feature type="region of interest" description="Disordered" evidence="1">
    <location>
        <begin position="183"/>
        <end position="204"/>
    </location>
</feature>
<name>A0ABW0WHQ4_STRNO</name>
<dbReference type="InterPro" id="IPR029063">
    <property type="entry name" value="SAM-dependent_MTases_sf"/>
</dbReference>
<gene>
    <name evidence="3" type="ORF">ACFP3J_09765</name>
</gene>
<accession>A0ABW0WHQ4</accession>
<dbReference type="Pfam" id="PF01636">
    <property type="entry name" value="APH"/>
    <property type="match status" value="1"/>
</dbReference>
<protein>
    <submittedName>
        <fullName evidence="3">Phosphotransferase</fullName>
    </submittedName>
</protein>
<dbReference type="Gene3D" id="3.40.50.150">
    <property type="entry name" value="Vaccinia Virus protein VP39"/>
    <property type="match status" value="1"/>
</dbReference>
<dbReference type="EMBL" id="JBHSOE010000011">
    <property type="protein sequence ID" value="MFC5655771.1"/>
    <property type="molecule type" value="Genomic_DNA"/>
</dbReference>
<evidence type="ECO:0000256" key="1">
    <source>
        <dbReference type="SAM" id="MobiDB-lite"/>
    </source>
</evidence>
<dbReference type="InterPro" id="IPR011009">
    <property type="entry name" value="Kinase-like_dom_sf"/>
</dbReference>
<organism evidence="3 4">
    <name type="scientific">Streptomyces nogalater</name>
    <dbReference type="NCBI Taxonomy" id="38314"/>
    <lineage>
        <taxon>Bacteria</taxon>
        <taxon>Bacillati</taxon>
        <taxon>Actinomycetota</taxon>
        <taxon>Actinomycetes</taxon>
        <taxon>Kitasatosporales</taxon>
        <taxon>Streptomycetaceae</taxon>
        <taxon>Streptomyces</taxon>
    </lineage>
</organism>
<proteinExistence type="predicted"/>
<sequence length="204" mass="22212">MVQGDALDGHRARAPYDRIQSGIGVPCVPPVWVEQLAPGGRLLTTLTTRTPSWPGQPLVTRSDRGRIEAVLRGRPRGCRSMLGHPWLFSLKHRARIKACSGTARPTRLALPLGKLERHLNGARPHLAPGDEEFIRATARRAAALPAPEEVVPTHGDLQLRNLRWDATTDTLYVIGFERSEDGPAVRDLSGSPTPGSGAPISWKP</sequence>
<feature type="domain" description="Aminoglycoside phosphotransferase" evidence="2">
    <location>
        <begin position="94"/>
        <end position="189"/>
    </location>
</feature>
<comment type="caution">
    <text evidence="3">The sequence shown here is derived from an EMBL/GenBank/DDBJ whole genome shotgun (WGS) entry which is preliminary data.</text>
</comment>
<reference evidence="4" key="1">
    <citation type="journal article" date="2019" name="Int. J. Syst. Evol. Microbiol.">
        <title>The Global Catalogue of Microorganisms (GCM) 10K type strain sequencing project: providing services to taxonomists for standard genome sequencing and annotation.</title>
        <authorList>
            <consortium name="The Broad Institute Genomics Platform"/>
            <consortium name="The Broad Institute Genome Sequencing Center for Infectious Disease"/>
            <person name="Wu L."/>
            <person name="Ma J."/>
        </authorList>
    </citation>
    <scope>NUCLEOTIDE SEQUENCE [LARGE SCALE GENOMIC DNA]</scope>
    <source>
        <strain evidence="4">KCTC 5701</strain>
    </source>
</reference>